<dbReference type="PANTHER" id="PTHR10809">
    <property type="entry name" value="VESICLE-ASSOCIATED MEMBRANE PROTEIN-ASSOCIATED PROTEIN"/>
    <property type="match status" value="1"/>
</dbReference>
<evidence type="ECO:0000256" key="2">
    <source>
        <dbReference type="ARBA" id="ARBA00008932"/>
    </source>
</evidence>
<proteinExistence type="inferred from homology"/>
<dbReference type="SUPFAM" id="SSF49354">
    <property type="entry name" value="PapD-like"/>
    <property type="match status" value="1"/>
</dbReference>
<comment type="subcellular location">
    <subcellularLocation>
        <location evidence="1">Membrane</location>
        <topology evidence="1">Single-pass type IV membrane protein</topology>
    </subcellularLocation>
</comment>
<dbReference type="InterPro" id="IPR000535">
    <property type="entry name" value="MSP_dom"/>
</dbReference>
<dbReference type="InterPro" id="IPR013783">
    <property type="entry name" value="Ig-like_fold"/>
</dbReference>
<dbReference type="EMBL" id="HBGQ01073248">
    <property type="protein sequence ID" value="CAD9491239.1"/>
    <property type="molecule type" value="Transcribed_RNA"/>
</dbReference>
<dbReference type="PANTHER" id="PTHR10809:SF6">
    <property type="entry name" value="AT11025P-RELATED"/>
    <property type="match status" value="1"/>
</dbReference>
<keyword evidence="5" id="KW-0472">Membrane</keyword>
<name>A0A7S2MM68_9DINO</name>
<feature type="domain" description="MSP" evidence="6">
    <location>
        <begin position="9"/>
        <end position="127"/>
    </location>
</feature>
<evidence type="ECO:0000256" key="3">
    <source>
        <dbReference type="ARBA" id="ARBA00022692"/>
    </source>
</evidence>
<reference evidence="7" key="1">
    <citation type="submission" date="2021-01" db="EMBL/GenBank/DDBJ databases">
        <authorList>
            <person name="Corre E."/>
            <person name="Pelletier E."/>
            <person name="Niang G."/>
            <person name="Scheremetjew M."/>
            <person name="Finn R."/>
            <person name="Kale V."/>
            <person name="Holt S."/>
            <person name="Cochrane G."/>
            <person name="Meng A."/>
            <person name="Brown T."/>
            <person name="Cohen L."/>
        </authorList>
    </citation>
    <scope>NUCLEOTIDE SEQUENCE</scope>
    <source>
        <strain evidence="7">CCMP2222</strain>
    </source>
</reference>
<dbReference type="GO" id="GO:0061817">
    <property type="term" value="P:endoplasmic reticulum-plasma membrane tethering"/>
    <property type="evidence" value="ECO:0007669"/>
    <property type="project" value="TreeGrafter"/>
</dbReference>
<dbReference type="GO" id="GO:0005886">
    <property type="term" value="C:plasma membrane"/>
    <property type="evidence" value="ECO:0007669"/>
    <property type="project" value="TreeGrafter"/>
</dbReference>
<dbReference type="GO" id="GO:0005789">
    <property type="term" value="C:endoplasmic reticulum membrane"/>
    <property type="evidence" value="ECO:0007669"/>
    <property type="project" value="InterPro"/>
</dbReference>
<evidence type="ECO:0000256" key="1">
    <source>
        <dbReference type="ARBA" id="ARBA00004211"/>
    </source>
</evidence>
<dbReference type="GO" id="GO:0090158">
    <property type="term" value="P:endoplasmic reticulum membrane organization"/>
    <property type="evidence" value="ECO:0007669"/>
    <property type="project" value="TreeGrafter"/>
</dbReference>
<dbReference type="InterPro" id="IPR016763">
    <property type="entry name" value="VAP"/>
</dbReference>
<evidence type="ECO:0000256" key="5">
    <source>
        <dbReference type="ARBA" id="ARBA00023136"/>
    </source>
</evidence>
<dbReference type="Gene3D" id="2.60.40.10">
    <property type="entry name" value="Immunoglobulins"/>
    <property type="match status" value="1"/>
</dbReference>
<sequence length="225" mass="24762">MPPATNMTLLQLEPDNTLYFCKTPMTTSPHKILKLTNLHSGNVAFKVKTTAPKAYLVRPSSGTLRKGEHQEVQIILQPTGTDAGQPNNHRFLVQAVPVSSNEAVNRDQWAEFTKEAIQELRLNVVLEEKEGEPQAGNKPTESYTNAPAALAATTPGQEQPGDLKVKYDELVQYTLMLEKEKKKLEADMASLKDQKGAPAAEGFSKAQVILVAILAFLLSYLAKFM</sequence>
<dbReference type="Pfam" id="PF00635">
    <property type="entry name" value="Motile_Sperm"/>
    <property type="match status" value="1"/>
</dbReference>
<keyword evidence="4" id="KW-1133">Transmembrane helix</keyword>
<accession>A0A7S2MM68</accession>
<evidence type="ECO:0000313" key="7">
    <source>
        <dbReference type="EMBL" id="CAD9491239.1"/>
    </source>
</evidence>
<comment type="similarity">
    <text evidence="2">Belongs to the VAMP-associated protein (VAP) (TC 9.B.17) family.</text>
</comment>
<evidence type="ECO:0000259" key="6">
    <source>
        <dbReference type="PROSITE" id="PS50202"/>
    </source>
</evidence>
<keyword evidence="3" id="KW-0812">Transmembrane</keyword>
<protein>
    <recommendedName>
        <fullName evidence="6">MSP domain-containing protein</fullName>
    </recommendedName>
</protein>
<dbReference type="AlphaFoldDB" id="A0A7S2MM68"/>
<organism evidence="7">
    <name type="scientific">Alexandrium andersonii</name>
    <dbReference type="NCBI Taxonomy" id="327968"/>
    <lineage>
        <taxon>Eukaryota</taxon>
        <taxon>Sar</taxon>
        <taxon>Alveolata</taxon>
        <taxon>Dinophyceae</taxon>
        <taxon>Gonyaulacales</taxon>
        <taxon>Pyrocystaceae</taxon>
        <taxon>Alexandrium</taxon>
    </lineage>
</organism>
<gene>
    <name evidence="7" type="ORF">AAND1436_LOCUS35131</name>
</gene>
<dbReference type="InterPro" id="IPR008962">
    <property type="entry name" value="PapD-like_sf"/>
</dbReference>
<evidence type="ECO:0000256" key="4">
    <source>
        <dbReference type="ARBA" id="ARBA00022989"/>
    </source>
</evidence>
<dbReference type="PROSITE" id="PS50202">
    <property type="entry name" value="MSP"/>
    <property type="match status" value="1"/>
</dbReference>